<evidence type="ECO:0000256" key="8">
    <source>
        <dbReference type="ARBA" id="ARBA00023136"/>
    </source>
</evidence>
<comment type="similarity">
    <text evidence="2">Belongs to the amino acid/polyamine transporter 2 family.</text>
</comment>
<dbReference type="OMA" id="FCYAGHV"/>
<feature type="transmembrane region" description="Helical" evidence="10">
    <location>
        <begin position="382"/>
        <end position="403"/>
    </location>
</feature>
<keyword evidence="7 10" id="KW-1133">Transmembrane helix</keyword>
<evidence type="ECO:0000313" key="13">
    <source>
        <dbReference type="Proteomes" id="UP000006310"/>
    </source>
</evidence>
<dbReference type="GO" id="GO:0005302">
    <property type="term" value="F:L-tyrosine transmembrane transporter activity"/>
    <property type="evidence" value="ECO:0007669"/>
    <property type="project" value="EnsemblFungi"/>
</dbReference>
<evidence type="ECO:0000256" key="6">
    <source>
        <dbReference type="ARBA" id="ARBA00022970"/>
    </source>
</evidence>
<dbReference type="PANTHER" id="PTHR22950:SF692">
    <property type="entry name" value="TRANSMEMBRANE AMINO ACID TRANSPORTER FAMILY PROTEIN"/>
    <property type="match status" value="1"/>
</dbReference>
<evidence type="ECO:0000256" key="9">
    <source>
        <dbReference type="SAM" id="MobiDB-lite"/>
    </source>
</evidence>
<evidence type="ECO:0000256" key="3">
    <source>
        <dbReference type="ARBA" id="ARBA00022448"/>
    </source>
</evidence>
<dbReference type="GO" id="GO:0007034">
    <property type="term" value="P:vacuolar transport"/>
    <property type="evidence" value="ECO:0007669"/>
    <property type="project" value="EnsemblFungi"/>
</dbReference>
<dbReference type="KEGG" id="kng:KNAG_0M01790"/>
<dbReference type="GO" id="GO:0015824">
    <property type="term" value="P:proline transport"/>
    <property type="evidence" value="ECO:0007669"/>
    <property type="project" value="EnsemblFungi"/>
</dbReference>
<feature type="transmembrane region" description="Helical" evidence="10">
    <location>
        <begin position="356"/>
        <end position="375"/>
    </location>
</feature>
<dbReference type="GO" id="GO:0015188">
    <property type="term" value="F:L-isoleucine transmembrane transporter activity"/>
    <property type="evidence" value="ECO:0007669"/>
    <property type="project" value="EnsemblFungi"/>
</dbReference>
<evidence type="ECO:0000256" key="1">
    <source>
        <dbReference type="ARBA" id="ARBA00004128"/>
    </source>
</evidence>
<reference evidence="12 13" key="1">
    <citation type="journal article" date="2011" name="Proc. Natl. Acad. Sci. U.S.A.">
        <title>Evolutionary erosion of yeast sex chromosomes by mating-type switching accidents.</title>
        <authorList>
            <person name="Gordon J.L."/>
            <person name="Armisen D."/>
            <person name="Proux-Wera E."/>
            <person name="Oheigeartaigh S.S."/>
            <person name="Byrne K.P."/>
            <person name="Wolfe K.H."/>
        </authorList>
    </citation>
    <scope>NUCLEOTIDE SEQUENCE [LARGE SCALE GENOMIC DNA]</scope>
    <source>
        <strain evidence="13">ATCC MYA-139 / BCRC 22969 / CBS 8797 / CCRC 22969 / KCTC 17520 / NBRC 10181 / NCYC 3082</strain>
    </source>
</reference>
<evidence type="ECO:0000256" key="5">
    <source>
        <dbReference type="ARBA" id="ARBA00022692"/>
    </source>
</evidence>
<dbReference type="Proteomes" id="UP000006310">
    <property type="component" value="Chromosome 13"/>
</dbReference>
<dbReference type="GO" id="GO:0015186">
    <property type="term" value="F:L-glutamine transmembrane transporter activity"/>
    <property type="evidence" value="ECO:0007669"/>
    <property type="project" value="EnsemblFungi"/>
</dbReference>
<keyword evidence="3" id="KW-0813">Transport</keyword>
<evidence type="ECO:0000256" key="2">
    <source>
        <dbReference type="ARBA" id="ARBA00008066"/>
    </source>
</evidence>
<feature type="transmembrane region" description="Helical" evidence="10">
    <location>
        <begin position="322"/>
        <end position="344"/>
    </location>
</feature>
<reference evidence="13" key="2">
    <citation type="submission" date="2012-08" db="EMBL/GenBank/DDBJ databases">
        <title>Genome sequence of Kazachstania naganishii.</title>
        <authorList>
            <person name="Gordon J.L."/>
            <person name="Armisen D."/>
            <person name="Proux-Wera E."/>
            <person name="OhEigeartaigh S.S."/>
            <person name="Byrne K.P."/>
            <person name="Wolfe K.H."/>
        </authorList>
    </citation>
    <scope>NUCLEOTIDE SEQUENCE [LARGE SCALE GENOMIC DNA]</scope>
    <source>
        <strain evidence="13">ATCC MYA-139 / BCRC 22969 / CBS 8797 / CCRC 22969 / KCTC 17520 / NBRC 10181 / NCYC 3082</strain>
    </source>
</reference>
<evidence type="ECO:0000313" key="12">
    <source>
        <dbReference type="EMBL" id="CCK73032.1"/>
    </source>
</evidence>
<dbReference type="HOGENOM" id="CLU_009646_8_1_1"/>
<dbReference type="RefSeq" id="XP_022467276.1">
    <property type="nucleotide sequence ID" value="XM_022611040.1"/>
</dbReference>
<comment type="subcellular location">
    <subcellularLocation>
        <location evidence="1">Vacuole membrane</location>
        <topology evidence="1">Multi-pass membrane protein</topology>
    </subcellularLocation>
</comment>
<feature type="transmembrane region" description="Helical" evidence="10">
    <location>
        <begin position="616"/>
        <end position="637"/>
    </location>
</feature>
<feature type="transmembrane region" description="Helical" evidence="10">
    <location>
        <begin position="580"/>
        <end position="604"/>
    </location>
</feature>
<dbReference type="eggNOG" id="KOG1303">
    <property type="taxonomic scope" value="Eukaryota"/>
</dbReference>
<feature type="domain" description="Amino acid transporter transmembrane" evidence="11">
    <location>
        <begin position="243"/>
        <end position="635"/>
    </location>
</feature>
<dbReference type="GO" id="GO:0090513">
    <property type="term" value="P:L-histidine transmembrane import into vacuole"/>
    <property type="evidence" value="ECO:0007669"/>
    <property type="project" value="EnsemblFungi"/>
</dbReference>
<feature type="transmembrane region" description="Helical" evidence="10">
    <location>
        <begin position="423"/>
        <end position="443"/>
    </location>
</feature>
<feature type="transmembrane region" description="Helical" evidence="10">
    <location>
        <begin position="557"/>
        <end position="574"/>
    </location>
</feature>
<evidence type="ECO:0000256" key="4">
    <source>
        <dbReference type="ARBA" id="ARBA00022554"/>
    </source>
</evidence>
<keyword evidence="4" id="KW-0926">Vacuole</keyword>
<feature type="transmembrane region" description="Helical" evidence="10">
    <location>
        <begin position="464"/>
        <end position="482"/>
    </location>
</feature>
<name>J7S478_HUIN7</name>
<dbReference type="GeneID" id="34528812"/>
<dbReference type="GO" id="GO:0000329">
    <property type="term" value="C:fungal-type vacuole membrane"/>
    <property type="evidence" value="ECO:0007669"/>
    <property type="project" value="EnsemblFungi"/>
</dbReference>
<proteinExistence type="inferred from homology"/>
<sequence length="638" mass="69215">MENTNMSDIESQSLRRSNDQAANNANQQQHAHYISIPIQRDSDYADASGVGAPILSRSNAIDEETDQQFRTRRQSILDNPIGSFRGVNSLSKFATSLRRANSFRHIETEPDKERSFFKDSVDETFDPRTMAPSHTGRKLSLVLRPSLSNMLNSARNIDTNPFVDETSVDYGSTYSGVPGIADLSGMIRRSSASGLRPSISIADLTNNLGMDGYVGSIAPDADSILLRQVEDKDGKLITVLAGQSTAPQTIFNSINVLIGIGLFALPLGLKYAGWILGITLLSVFALGTFCTAELLSRCLDTDPTLMSYADLGYAAFGNKGRALISALFTVDLLGCAVSLVILFGDSLNALFPQYSVNTFKILAFFVVTPPVFLPLSVLSNISLLGILSTTGTVFIIACCGLSKKTAPGSLLNPMETRLWPSSFENLCLSIGLLSACWGGHAVFPNLKTDMRHPHKFKDCLKHTYKITAFTDIGTAIVGYLMFGDTVKDEITKNVLLSPGYPNFVYGLISGLMTVIPIAKTPLNARPIISVLDVIFNVQAPETKYEGNKLKTAKTIQVVNCIIVNILFVVMAIIFPQFDKIIAFLGAGLCFAICLILPCLFYTRICRDTIKSWEKAACYITIVLSAILSVLGIGAAVLA</sequence>
<dbReference type="OrthoDB" id="655540at2759"/>
<feature type="region of interest" description="Disordered" evidence="9">
    <location>
        <begin position="1"/>
        <end position="28"/>
    </location>
</feature>
<feature type="transmembrane region" description="Helical" evidence="10">
    <location>
        <begin position="274"/>
        <end position="296"/>
    </location>
</feature>
<feature type="compositionally biased region" description="Polar residues" evidence="9">
    <location>
        <begin position="1"/>
        <end position="15"/>
    </location>
</feature>
<keyword evidence="6" id="KW-0029">Amino-acid transport</keyword>
<organism evidence="12 13">
    <name type="scientific">Huiozyma naganishii (strain ATCC MYA-139 / BCRC 22969 / CBS 8797 / KCTC 17520 / NBRC 10181 / NCYC 3082 / Yp74L-3)</name>
    <name type="common">Yeast</name>
    <name type="synonym">Kazachstania naganishii</name>
    <dbReference type="NCBI Taxonomy" id="1071383"/>
    <lineage>
        <taxon>Eukaryota</taxon>
        <taxon>Fungi</taxon>
        <taxon>Dikarya</taxon>
        <taxon>Ascomycota</taxon>
        <taxon>Saccharomycotina</taxon>
        <taxon>Saccharomycetes</taxon>
        <taxon>Saccharomycetales</taxon>
        <taxon>Saccharomycetaceae</taxon>
        <taxon>Huiozyma</taxon>
    </lineage>
</organism>
<evidence type="ECO:0000256" key="7">
    <source>
        <dbReference type="ARBA" id="ARBA00022989"/>
    </source>
</evidence>
<dbReference type="AlphaFoldDB" id="J7S478"/>
<dbReference type="STRING" id="1071383.J7S478"/>
<keyword evidence="13" id="KW-1185">Reference proteome</keyword>
<dbReference type="EMBL" id="HE978326">
    <property type="protein sequence ID" value="CCK73032.1"/>
    <property type="molecule type" value="Genomic_DNA"/>
</dbReference>
<feature type="compositionally biased region" description="Low complexity" evidence="9">
    <location>
        <begin position="19"/>
        <end position="28"/>
    </location>
</feature>
<keyword evidence="5 10" id="KW-0812">Transmembrane</keyword>
<keyword evidence="8 10" id="KW-0472">Membrane</keyword>
<evidence type="ECO:0000259" key="11">
    <source>
        <dbReference type="Pfam" id="PF01490"/>
    </source>
</evidence>
<protein>
    <recommendedName>
        <fullName evidence="11">Amino acid transporter transmembrane domain-containing protein</fullName>
    </recommendedName>
</protein>
<dbReference type="PANTHER" id="PTHR22950">
    <property type="entry name" value="AMINO ACID TRANSPORTER"/>
    <property type="match status" value="1"/>
</dbReference>
<gene>
    <name evidence="12" type="primary">KNAG0M01790</name>
    <name evidence="12" type="ordered locus">KNAG_0M01790</name>
</gene>
<dbReference type="GO" id="GO:0005290">
    <property type="term" value="F:L-histidine transmembrane transporter activity"/>
    <property type="evidence" value="ECO:0007669"/>
    <property type="project" value="EnsemblFungi"/>
</dbReference>
<evidence type="ECO:0000256" key="10">
    <source>
        <dbReference type="SAM" id="Phobius"/>
    </source>
</evidence>
<dbReference type="InterPro" id="IPR013057">
    <property type="entry name" value="AA_transpt_TM"/>
</dbReference>
<accession>J7S478</accession>
<feature type="transmembrane region" description="Helical" evidence="10">
    <location>
        <begin position="250"/>
        <end position="268"/>
    </location>
</feature>
<dbReference type="Pfam" id="PF01490">
    <property type="entry name" value="Aa_trans"/>
    <property type="match status" value="1"/>
</dbReference>